<dbReference type="Gene3D" id="1.10.3720.10">
    <property type="entry name" value="MetI-like"/>
    <property type="match status" value="1"/>
</dbReference>
<dbReference type="EMBL" id="CP118101">
    <property type="protein sequence ID" value="WDH83429.1"/>
    <property type="molecule type" value="Genomic_DNA"/>
</dbReference>
<dbReference type="Proteomes" id="UP001220962">
    <property type="component" value="Chromosome"/>
</dbReference>
<keyword evidence="5 6" id="KW-0472">Membrane</keyword>
<proteinExistence type="inferred from homology"/>
<dbReference type="InterPro" id="IPR000515">
    <property type="entry name" value="MetI-like"/>
</dbReference>
<keyword evidence="2 6" id="KW-0813">Transport</keyword>
<dbReference type="RefSeq" id="WP_047912868.1">
    <property type="nucleotide sequence ID" value="NZ_CP118101.1"/>
</dbReference>
<comment type="similarity">
    <text evidence="6">Belongs to the binding-protein-dependent transport system permease family.</text>
</comment>
<reference evidence="8" key="1">
    <citation type="submission" date="2023-02" db="EMBL/GenBank/DDBJ databases">
        <title>Pathogen: clinical or host-associated sample.</title>
        <authorList>
            <person name="Hergert J."/>
            <person name="Casey R."/>
            <person name="Wagner J."/>
            <person name="Young E.L."/>
            <person name="Oakeson K.F."/>
        </authorList>
    </citation>
    <scope>NUCLEOTIDE SEQUENCE</scope>
    <source>
        <strain evidence="8">2022CK-00830</strain>
    </source>
</reference>
<dbReference type="GO" id="GO:0005886">
    <property type="term" value="C:plasma membrane"/>
    <property type="evidence" value="ECO:0007669"/>
    <property type="project" value="UniProtKB-SubCell"/>
</dbReference>
<dbReference type="AlphaFoldDB" id="A0AAX3N422"/>
<feature type="transmembrane region" description="Helical" evidence="6">
    <location>
        <begin position="292"/>
        <end position="315"/>
    </location>
</feature>
<evidence type="ECO:0000256" key="5">
    <source>
        <dbReference type="ARBA" id="ARBA00023136"/>
    </source>
</evidence>
<feature type="transmembrane region" description="Helical" evidence="6">
    <location>
        <begin position="188"/>
        <end position="210"/>
    </location>
</feature>
<gene>
    <name evidence="8" type="ORF">PUW23_04065</name>
</gene>
<feature type="transmembrane region" description="Helical" evidence="6">
    <location>
        <begin position="246"/>
        <end position="272"/>
    </location>
</feature>
<dbReference type="PANTHER" id="PTHR43376">
    <property type="entry name" value="OLIGOPEPTIDE TRANSPORT SYSTEM PERMEASE PROTEIN"/>
    <property type="match status" value="1"/>
</dbReference>
<evidence type="ECO:0000256" key="3">
    <source>
        <dbReference type="ARBA" id="ARBA00022692"/>
    </source>
</evidence>
<dbReference type="PANTHER" id="PTHR43376:SF1">
    <property type="entry name" value="OLIGOPEPTIDE TRANSPORT SYSTEM PERMEASE PROTEIN"/>
    <property type="match status" value="1"/>
</dbReference>
<organism evidence="8 9">
    <name type="scientific">Paenibacillus urinalis</name>
    <dbReference type="NCBI Taxonomy" id="521520"/>
    <lineage>
        <taxon>Bacteria</taxon>
        <taxon>Bacillati</taxon>
        <taxon>Bacillota</taxon>
        <taxon>Bacilli</taxon>
        <taxon>Bacillales</taxon>
        <taxon>Paenibacillaceae</taxon>
        <taxon>Paenibacillus</taxon>
    </lineage>
</organism>
<evidence type="ECO:0000256" key="1">
    <source>
        <dbReference type="ARBA" id="ARBA00004141"/>
    </source>
</evidence>
<evidence type="ECO:0000256" key="6">
    <source>
        <dbReference type="RuleBase" id="RU363032"/>
    </source>
</evidence>
<feature type="transmembrane region" description="Helical" evidence="6">
    <location>
        <begin position="135"/>
        <end position="168"/>
    </location>
</feature>
<evidence type="ECO:0000313" key="9">
    <source>
        <dbReference type="Proteomes" id="UP001220962"/>
    </source>
</evidence>
<protein>
    <submittedName>
        <fullName evidence="8">ABC transporter permease</fullName>
    </submittedName>
</protein>
<feature type="transmembrane region" description="Helical" evidence="6">
    <location>
        <begin position="7"/>
        <end position="24"/>
    </location>
</feature>
<accession>A0AAX3N422</accession>
<dbReference type="InterPro" id="IPR035906">
    <property type="entry name" value="MetI-like_sf"/>
</dbReference>
<dbReference type="SUPFAM" id="SSF161098">
    <property type="entry name" value="MetI-like"/>
    <property type="match status" value="1"/>
</dbReference>
<evidence type="ECO:0000256" key="4">
    <source>
        <dbReference type="ARBA" id="ARBA00022989"/>
    </source>
</evidence>
<dbReference type="Pfam" id="PF00528">
    <property type="entry name" value="BPD_transp_1"/>
    <property type="match status" value="1"/>
</dbReference>
<comment type="subcellular location">
    <subcellularLocation>
        <location evidence="6">Cell membrane</location>
        <topology evidence="6">Multi-pass membrane protein</topology>
    </subcellularLocation>
    <subcellularLocation>
        <location evidence="1">Membrane</location>
        <topology evidence="1">Multi-pass membrane protein</topology>
    </subcellularLocation>
</comment>
<keyword evidence="4 6" id="KW-1133">Transmembrane helix</keyword>
<evidence type="ECO:0000313" key="8">
    <source>
        <dbReference type="EMBL" id="WDH83429.1"/>
    </source>
</evidence>
<feature type="domain" description="ABC transmembrane type-1" evidence="7">
    <location>
        <begin position="99"/>
        <end position="311"/>
    </location>
</feature>
<sequence length="332" mass="36707">MRNSKKYASYVLVLLFVILLNFWLPRLLPGGPVEYITGGGEEGAVFLTEAQKSAMLEYYHLDESTGEQFIRYLKGLVTFDFGLSIIHKTPVYEVIMERLPWTLLLVGIASLFSILIGLIGGLYSAWRHPGRTDRGLFLTMLGVSSIPEFLIGMVLLIAFAAQLGWFPLGGAKTAFLRADSWMAEAADVMLHAAVPAVTLTLASLSGIYLLMRNEAIRVRNETYVEFASAKGLGSRSILFRHIGRNAALPLVTLIMIRLGSLIAGSVLVETVFAYPGIGKLLQEAILGRDYPLLHGLFLLMTLFVLILNLIGDLLYPYLDPRIRKAEPSEVRS</sequence>
<dbReference type="PROSITE" id="PS50928">
    <property type="entry name" value="ABC_TM1"/>
    <property type="match status" value="1"/>
</dbReference>
<evidence type="ECO:0000259" key="7">
    <source>
        <dbReference type="PROSITE" id="PS50928"/>
    </source>
</evidence>
<feature type="transmembrane region" description="Helical" evidence="6">
    <location>
        <begin position="101"/>
        <end position="123"/>
    </location>
</feature>
<keyword evidence="3 6" id="KW-0812">Transmembrane</keyword>
<dbReference type="GO" id="GO:0055085">
    <property type="term" value="P:transmembrane transport"/>
    <property type="evidence" value="ECO:0007669"/>
    <property type="project" value="InterPro"/>
</dbReference>
<name>A0AAX3N422_9BACL</name>
<dbReference type="CDD" id="cd06261">
    <property type="entry name" value="TM_PBP2"/>
    <property type="match status" value="1"/>
</dbReference>
<evidence type="ECO:0000256" key="2">
    <source>
        <dbReference type="ARBA" id="ARBA00022448"/>
    </source>
</evidence>